<dbReference type="Gene3D" id="2.60.200.20">
    <property type="match status" value="1"/>
</dbReference>
<gene>
    <name evidence="6" type="ORF">NJ959_02240</name>
</gene>
<feature type="domain" description="Protein kinase" evidence="5">
    <location>
        <begin position="163"/>
        <end position="365"/>
    </location>
</feature>
<dbReference type="SMART" id="SM00240">
    <property type="entry name" value="FHA"/>
    <property type="match status" value="1"/>
</dbReference>
<feature type="domain" description="FHA" evidence="4">
    <location>
        <begin position="27"/>
        <end position="80"/>
    </location>
</feature>
<evidence type="ECO:0000313" key="7">
    <source>
        <dbReference type="Proteomes" id="UP001204953"/>
    </source>
</evidence>
<evidence type="ECO:0000313" key="6">
    <source>
        <dbReference type="EMBL" id="MCP2727293.1"/>
    </source>
</evidence>
<dbReference type="CDD" id="cd14014">
    <property type="entry name" value="STKc_PknB_like"/>
    <property type="match status" value="1"/>
</dbReference>
<keyword evidence="2 3" id="KW-0067">ATP-binding</keyword>
<protein>
    <submittedName>
        <fullName evidence="6">Protein kinase</fullName>
    </submittedName>
</protein>
<keyword evidence="6" id="KW-0418">Kinase</keyword>
<reference evidence="6" key="1">
    <citation type="submission" date="2022-06" db="EMBL/GenBank/DDBJ databases">
        <title>New cyanobacteria of genus Symplocastrum in benthos of Lake Baikal.</title>
        <authorList>
            <person name="Sorokovikova E."/>
            <person name="Tikhonova I."/>
            <person name="Krasnopeev A."/>
            <person name="Evseev P."/>
            <person name="Gladkikh A."/>
            <person name="Belykh O."/>
        </authorList>
    </citation>
    <scope>NUCLEOTIDE SEQUENCE</scope>
    <source>
        <strain evidence="6">BBK-W-15</strain>
    </source>
</reference>
<accession>A0AAE3GP79</accession>
<dbReference type="PANTHER" id="PTHR24361">
    <property type="entry name" value="MITOGEN-ACTIVATED KINASE KINASE KINASE"/>
    <property type="match status" value="1"/>
</dbReference>
<evidence type="ECO:0000259" key="5">
    <source>
        <dbReference type="PROSITE" id="PS50011"/>
    </source>
</evidence>
<dbReference type="InterPro" id="IPR011009">
    <property type="entry name" value="Kinase-like_dom_sf"/>
</dbReference>
<evidence type="ECO:0000259" key="4">
    <source>
        <dbReference type="PROSITE" id="PS50006"/>
    </source>
</evidence>
<keyword evidence="1 3" id="KW-0547">Nucleotide-binding</keyword>
<proteinExistence type="predicted"/>
<dbReference type="PROSITE" id="PS50006">
    <property type="entry name" value="FHA_DOMAIN"/>
    <property type="match status" value="1"/>
</dbReference>
<keyword evidence="7" id="KW-1185">Reference proteome</keyword>
<dbReference type="InterPro" id="IPR008271">
    <property type="entry name" value="Ser/Thr_kinase_AS"/>
</dbReference>
<dbReference type="SUPFAM" id="SSF56112">
    <property type="entry name" value="Protein kinase-like (PK-like)"/>
    <property type="match status" value="1"/>
</dbReference>
<comment type="caution">
    <text evidence="6">The sequence shown here is derived from an EMBL/GenBank/DDBJ whole genome shotgun (WGS) entry which is preliminary data.</text>
</comment>
<dbReference type="AlphaFoldDB" id="A0AAE3GP79"/>
<dbReference type="InterPro" id="IPR008984">
    <property type="entry name" value="SMAD_FHA_dom_sf"/>
</dbReference>
<dbReference type="SUPFAM" id="SSF49879">
    <property type="entry name" value="SMAD/FHA domain"/>
    <property type="match status" value="1"/>
</dbReference>
<dbReference type="Pfam" id="PF00069">
    <property type="entry name" value="Pkinase"/>
    <property type="match status" value="1"/>
</dbReference>
<dbReference type="Pfam" id="PF00498">
    <property type="entry name" value="FHA"/>
    <property type="match status" value="1"/>
</dbReference>
<dbReference type="RefSeq" id="WP_254010109.1">
    <property type="nucleotide sequence ID" value="NZ_JAMZMM010000010.1"/>
</dbReference>
<dbReference type="InterPro" id="IPR000719">
    <property type="entry name" value="Prot_kinase_dom"/>
</dbReference>
<dbReference type="InterPro" id="IPR017441">
    <property type="entry name" value="Protein_kinase_ATP_BS"/>
</dbReference>
<dbReference type="SMART" id="SM00220">
    <property type="entry name" value="S_TKc"/>
    <property type="match status" value="1"/>
</dbReference>
<name>A0AAE3GP79_9CYAN</name>
<dbReference type="EMBL" id="JAMZMM010000010">
    <property type="protein sequence ID" value="MCP2727293.1"/>
    <property type="molecule type" value="Genomic_DNA"/>
</dbReference>
<dbReference type="GO" id="GO:0004674">
    <property type="term" value="F:protein serine/threonine kinase activity"/>
    <property type="evidence" value="ECO:0007669"/>
    <property type="project" value="TreeGrafter"/>
</dbReference>
<keyword evidence="6" id="KW-0808">Transferase</keyword>
<dbReference type="Proteomes" id="UP001204953">
    <property type="component" value="Unassembled WGS sequence"/>
</dbReference>
<dbReference type="GO" id="GO:0005737">
    <property type="term" value="C:cytoplasm"/>
    <property type="evidence" value="ECO:0007669"/>
    <property type="project" value="TreeGrafter"/>
</dbReference>
<feature type="binding site" evidence="3">
    <location>
        <position position="192"/>
    </location>
    <ligand>
        <name>ATP</name>
        <dbReference type="ChEBI" id="CHEBI:30616"/>
    </ligand>
</feature>
<organism evidence="6 7">
    <name type="scientific">Limnofasciculus baicalensis BBK-W-15</name>
    <dbReference type="NCBI Taxonomy" id="2699891"/>
    <lineage>
        <taxon>Bacteria</taxon>
        <taxon>Bacillati</taxon>
        <taxon>Cyanobacteriota</taxon>
        <taxon>Cyanophyceae</taxon>
        <taxon>Coleofasciculales</taxon>
        <taxon>Coleofasciculaceae</taxon>
        <taxon>Limnofasciculus</taxon>
        <taxon>Limnofasciculus baicalensis</taxon>
    </lineage>
</organism>
<dbReference type="InterPro" id="IPR053235">
    <property type="entry name" value="Ser_Thr_kinase"/>
</dbReference>
<dbReference type="PROSITE" id="PS50011">
    <property type="entry name" value="PROTEIN_KINASE_DOM"/>
    <property type="match status" value="1"/>
</dbReference>
<dbReference type="PROSITE" id="PS00108">
    <property type="entry name" value="PROTEIN_KINASE_ST"/>
    <property type="match status" value="1"/>
</dbReference>
<sequence>MLSQIILTIISGKLADQKFIFNEIITTIIGRADDCHPKLPNDEDHSTISRYHCVLDINPPNIRVRDYGSLMGTYVNGTSIGQRQEGQNPNSEQDYPFFDLKEGDEIKIGNTVFRVSIEIFSDAEMQPEKVAISAVESDTFEILQRLLQQAKTGEPNLSAIQGYTILKELGKGGFGAVYLACHNETEEEIALKVMLPQRAAERRATNLFLREIENTKLLQHLNLVQLRDSGEFDGTFFFTLDYCNGGSIAQLMRQQGGRLPVDTALEIIFQTLDGLEYAHNIEIPPVKLPDGTVKQARGLVHRDLKPGNIFLTNVGGKAIAKVGDYGLAKAFDLAGLSGNTPDNSNAWLSSSKHYRGYCHEYHFRT</sequence>
<dbReference type="Gene3D" id="1.10.510.10">
    <property type="entry name" value="Transferase(Phosphotransferase) domain 1"/>
    <property type="match status" value="1"/>
</dbReference>
<evidence type="ECO:0000256" key="1">
    <source>
        <dbReference type="ARBA" id="ARBA00022741"/>
    </source>
</evidence>
<evidence type="ECO:0000256" key="3">
    <source>
        <dbReference type="PROSITE-ProRule" id="PRU10141"/>
    </source>
</evidence>
<dbReference type="GO" id="GO:0005524">
    <property type="term" value="F:ATP binding"/>
    <property type="evidence" value="ECO:0007669"/>
    <property type="project" value="UniProtKB-UniRule"/>
</dbReference>
<evidence type="ECO:0000256" key="2">
    <source>
        <dbReference type="ARBA" id="ARBA00022840"/>
    </source>
</evidence>
<dbReference type="PROSITE" id="PS00107">
    <property type="entry name" value="PROTEIN_KINASE_ATP"/>
    <property type="match status" value="1"/>
</dbReference>
<dbReference type="InterPro" id="IPR000253">
    <property type="entry name" value="FHA_dom"/>
</dbReference>